<dbReference type="PANTHER" id="PTHR43792">
    <property type="entry name" value="GNAT FAMILY, PUTATIVE (AFU_ORTHOLOGUE AFUA_3G00765)-RELATED-RELATED"/>
    <property type="match status" value="1"/>
</dbReference>
<dbReference type="Proteomes" id="UP000572051">
    <property type="component" value="Unassembled WGS sequence"/>
</dbReference>
<dbReference type="AlphaFoldDB" id="A0A7Z0EP94"/>
<dbReference type="PANTHER" id="PTHR43792:SF16">
    <property type="entry name" value="N-ACETYLTRANSFERASE DOMAIN-CONTAINING PROTEIN"/>
    <property type="match status" value="1"/>
</dbReference>
<sequence>MVDAQRSITTRRLVLEPLSEGHTDAVVRLFSAPEMSTYLGADLSDRERARTMVRARLAYAGPPELGHWVLLLDGAPVGLAHLRPSHELPGGLPEIGWYLDARYGGRGLATEAARALLRYGLDEVRLSSVWALVHVDNAPSLRVAARLGFLPVGEGEHYGGPHRVHVALPGRGR</sequence>
<accession>A0A7Z0EP94</accession>
<dbReference type="RefSeq" id="WP_179824615.1">
    <property type="nucleotide sequence ID" value="NZ_JACCFS010000001.1"/>
</dbReference>
<organism evidence="2 3">
    <name type="scientific">Nocardiopsis aegyptia</name>
    <dbReference type="NCBI Taxonomy" id="220378"/>
    <lineage>
        <taxon>Bacteria</taxon>
        <taxon>Bacillati</taxon>
        <taxon>Actinomycetota</taxon>
        <taxon>Actinomycetes</taxon>
        <taxon>Streptosporangiales</taxon>
        <taxon>Nocardiopsidaceae</taxon>
        <taxon>Nocardiopsis</taxon>
    </lineage>
</organism>
<protein>
    <submittedName>
        <fullName evidence="2">RimJ/RimL family protein N-acetyltransferase</fullName>
    </submittedName>
</protein>
<dbReference type="InterPro" id="IPR016181">
    <property type="entry name" value="Acyl_CoA_acyltransferase"/>
</dbReference>
<evidence type="ECO:0000313" key="3">
    <source>
        <dbReference type="Proteomes" id="UP000572051"/>
    </source>
</evidence>
<gene>
    <name evidence="2" type="ORF">HNR10_003338</name>
</gene>
<comment type="caution">
    <text evidence="2">The sequence shown here is derived from an EMBL/GenBank/DDBJ whole genome shotgun (WGS) entry which is preliminary data.</text>
</comment>
<feature type="domain" description="N-acetyltransferase" evidence="1">
    <location>
        <begin position="13"/>
        <end position="171"/>
    </location>
</feature>
<evidence type="ECO:0000259" key="1">
    <source>
        <dbReference type="PROSITE" id="PS51186"/>
    </source>
</evidence>
<dbReference type="SUPFAM" id="SSF55729">
    <property type="entry name" value="Acyl-CoA N-acyltransferases (Nat)"/>
    <property type="match status" value="1"/>
</dbReference>
<keyword evidence="2" id="KW-0808">Transferase</keyword>
<dbReference type="InterPro" id="IPR000182">
    <property type="entry name" value="GNAT_dom"/>
</dbReference>
<dbReference type="Pfam" id="PF13302">
    <property type="entry name" value="Acetyltransf_3"/>
    <property type="match status" value="1"/>
</dbReference>
<proteinExistence type="predicted"/>
<dbReference type="GO" id="GO:0016747">
    <property type="term" value="F:acyltransferase activity, transferring groups other than amino-acyl groups"/>
    <property type="evidence" value="ECO:0007669"/>
    <property type="project" value="InterPro"/>
</dbReference>
<dbReference type="EMBL" id="JACCFS010000001">
    <property type="protein sequence ID" value="NYJ35457.1"/>
    <property type="molecule type" value="Genomic_DNA"/>
</dbReference>
<dbReference type="PROSITE" id="PS51186">
    <property type="entry name" value="GNAT"/>
    <property type="match status" value="1"/>
</dbReference>
<reference evidence="2 3" key="1">
    <citation type="submission" date="2020-07" db="EMBL/GenBank/DDBJ databases">
        <title>Sequencing the genomes of 1000 actinobacteria strains.</title>
        <authorList>
            <person name="Klenk H.-P."/>
        </authorList>
    </citation>
    <scope>NUCLEOTIDE SEQUENCE [LARGE SCALE GENOMIC DNA]</scope>
    <source>
        <strain evidence="2 3">DSM 44442</strain>
    </source>
</reference>
<dbReference type="Gene3D" id="3.40.630.30">
    <property type="match status" value="1"/>
</dbReference>
<keyword evidence="3" id="KW-1185">Reference proteome</keyword>
<evidence type="ECO:0000313" key="2">
    <source>
        <dbReference type="EMBL" id="NYJ35457.1"/>
    </source>
</evidence>
<dbReference type="InterPro" id="IPR051531">
    <property type="entry name" value="N-acetyltransferase"/>
</dbReference>
<name>A0A7Z0EP94_9ACTN</name>